<proteinExistence type="predicted"/>
<organism evidence="2 3">
    <name type="scientific">Thalassobaculum litoreum DSM 18839</name>
    <dbReference type="NCBI Taxonomy" id="1123362"/>
    <lineage>
        <taxon>Bacteria</taxon>
        <taxon>Pseudomonadati</taxon>
        <taxon>Pseudomonadota</taxon>
        <taxon>Alphaproteobacteria</taxon>
        <taxon>Rhodospirillales</taxon>
        <taxon>Thalassobaculaceae</taxon>
        <taxon>Thalassobaculum</taxon>
    </lineage>
</organism>
<evidence type="ECO:0000256" key="1">
    <source>
        <dbReference type="SAM" id="MobiDB-lite"/>
    </source>
</evidence>
<name>A0A8G2BDN5_9PROT</name>
<evidence type="ECO:0000313" key="2">
    <source>
        <dbReference type="EMBL" id="SDF04764.1"/>
    </source>
</evidence>
<gene>
    <name evidence="2" type="ORF">SAMN05660686_00027</name>
</gene>
<feature type="compositionally biased region" description="Basic and acidic residues" evidence="1">
    <location>
        <begin position="29"/>
        <end position="51"/>
    </location>
</feature>
<dbReference type="AlphaFoldDB" id="A0A8G2BDN5"/>
<reference evidence="2 3" key="1">
    <citation type="submission" date="2016-10" db="EMBL/GenBank/DDBJ databases">
        <authorList>
            <person name="Varghese N."/>
            <person name="Submissions S."/>
        </authorList>
    </citation>
    <scope>NUCLEOTIDE SEQUENCE [LARGE SCALE GENOMIC DNA]</scope>
    <source>
        <strain evidence="2 3">DSM 18839</strain>
    </source>
</reference>
<accession>A0A8G2BDN5</accession>
<dbReference type="Proteomes" id="UP000198615">
    <property type="component" value="Unassembled WGS sequence"/>
</dbReference>
<evidence type="ECO:0000313" key="3">
    <source>
        <dbReference type="Proteomes" id="UP000198615"/>
    </source>
</evidence>
<protein>
    <submittedName>
        <fullName evidence="2">Uncharacterized protein</fullName>
    </submittedName>
</protein>
<sequence>MADKTNPPDHPVDPLQPGTVPFSRPPRPKAPDAADADHEENHKDKKPPIER</sequence>
<dbReference type="EMBL" id="FNBW01000001">
    <property type="protein sequence ID" value="SDF04764.1"/>
    <property type="molecule type" value="Genomic_DNA"/>
</dbReference>
<feature type="region of interest" description="Disordered" evidence="1">
    <location>
        <begin position="1"/>
        <end position="51"/>
    </location>
</feature>
<dbReference type="RefSeq" id="WP_156907184.1">
    <property type="nucleotide sequence ID" value="NZ_FNBW01000001.1"/>
</dbReference>
<feature type="compositionally biased region" description="Basic and acidic residues" evidence="1">
    <location>
        <begin position="1"/>
        <end position="12"/>
    </location>
</feature>
<comment type="caution">
    <text evidence="2">The sequence shown here is derived from an EMBL/GenBank/DDBJ whole genome shotgun (WGS) entry which is preliminary data.</text>
</comment>
<keyword evidence="3" id="KW-1185">Reference proteome</keyword>